<dbReference type="InterPro" id="IPR023797">
    <property type="entry name" value="RNA3'_phos_cyclase_dom"/>
</dbReference>
<organism evidence="9 10">
    <name type="scientific">Litoribrevibacter euphylliae</name>
    <dbReference type="NCBI Taxonomy" id="1834034"/>
    <lineage>
        <taxon>Bacteria</taxon>
        <taxon>Pseudomonadati</taxon>
        <taxon>Pseudomonadota</taxon>
        <taxon>Gammaproteobacteria</taxon>
        <taxon>Oceanospirillales</taxon>
        <taxon>Oceanospirillaceae</taxon>
        <taxon>Litoribrevibacter</taxon>
    </lineage>
</organism>
<dbReference type="InterPro" id="IPR036553">
    <property type="entry name" value="RPTC_insert"/>
</dbReference>
<proteinExistence type="inferred from homology"/>
<sequence length="343" mass="37602">MIEINGQLGEGGGQIFRTSLTLSMHLGKPVRIYNIRAGRSKPGLLRQHLTCLKAAQAICGAEVSGAELGSTDVTFKPGKIESGDYRFAIGSAGSTSLVFQTVFLPLCFSDGTSEITLEGGTHNGSAPSFDFIEQSFLPVINQLGYRAEVKLEQYGFYPAGGGAWRVRIQPTRVQPTNGLQPLEMMHRGEILERMAMATSSRIPRSVNERELTQVKKKCAWPDEALQQQMVSSQGPGNILSLRVKSQHLVEVIEVVGEKRVSAEKVAHQAIEELRDYLTTDVPVGKHLADQLLLPMVLGAGGQFTTLKPTQHLLTNIDVIESFTDINITLEQTDTNTWCVKVRK</sequence>
<evidence type="ECO:0000256" key="2">
    <source>
        <dbReference type="ARBA" id="ARBA00022598"/>
    </source>
</evidence>
<keyword evidence="5" id="KW-0067">ATP-binding</keyword>
<comment type="catalytic activity">
    <reaction evidence="4 5">
        <text>a 3'-end 3'-phospho-ribonucleotide-RNA + ATP = a 3'-end 2',3'-cyclophospho-ribonucleotide-RNA + AMP + diphosphate</text>
        <dbReference type="Rhea" id="RHEA:23976"/>
        <dbReference type="Rhea" id="RHEA-COMP:10463"/>
        <dbReference type="Rhea" id="RHEA-COMP:10464"/>
        <dbReference type="ChEBI" id="CHEBI:30616"/>
        <dbReference type="ChEBI" id="CHEBI:33019"/>
        <dbReference type="ChEBI" id="CHEBI:83062"/>
        <dbReference type="ChEBI" id="CHEBI:83064"/>
        <dbReference type="ChEBI" id="CHEBI:456215"/>
        <dbReference type="EC" id="6.5.1.4"/>
    </reaction>
</comment>
<protein>
    <recommendedName>
        <fullName evidence="5 6">RNA 3'-terminal phosphate cyclase</fullName>
        <shortName evidence="5">RNA cyclase</shortName>
        <shortName evidence="5">RNA-3'-phosphate cyclase</shortName>
        <ecNumber evidence="5 6">6.5.1.4</ecNumber>
    </recommendedName>
</protein>
<dbReference type="InterPro" id="IPR037136">
    <property type="entry name" value="RNA3'_phos_cyclase_dom_sf"/>
</dbReference>
<evidence type="ECO:0000256" key="3">
    <source>
        <dbReference type="ARBA" id="ARBA00022741"/>
    </source>
</evidence>
<accession>A0ABV7HB54</accession>
<comment type="similarity">
    <text evidence="1 5">Belongs to the RNA 3'-terminal cyclase family. Type 1 subfamily.</text>
</comment>
<dbReference type="PANTHER" id="PTHR11096:SF0">
    <property type="entry name" value="RNA 3'-TERMINAL PHOSPHATE CYCLASE"/>
    <property type="match status" value="1"/>
</dbReference>
<dbReference type="HAMAP" id="MF_00200">
    <property type="entry name" value="RTC"/>
    <property type="match status" value="1"/>
</dbReference>
<dbReference type="Proteomes" id="UP001595476">
    <property type="component" value="Unassembled WGS sequence"/>
</dbReference>
<comment type="function">
    <text evidence="5">Catalyzes the conversion of 3'-phosphate to a 2',3'-cyclic phosphodiester at the end of RNA. The mechanism of action of the enzyme occurs in 3 steps: (A) adenylation of the enzyme by ATP; (B) transfer of adenylate to an RNA-N3'P to produce RNA-N3'PP5'A; (C) and attack of the adjacent 2'-hydroxyl on the 3'-phosphorus in the diester linkage to produce the cyclic end product. The biological role of this enzyme is unknown but it is likely to function in some aspects of cellular RNA processing.</text>
</comment>
<dbReference type="EMBL" id="JBHRSZ010000004">
    <property type="protein sequence ID" value="MFC3151022.1"/>
    <property type="molecule type" value="Genomic_DNA"/>
</dbReference>
<dbReference type="NCBIfam" id="NF003246">
    <property type="entry name" value="PRK04204.1-2"/>
    <property type="match status" value="1"/>
</dbReference>
<comment type="subcellular location">
    <subcellularLocation>
        <location evidence="5">Cytoplasm</location>
    </subcellularLocation>
</comment>
<name>A0ABV7HB54_9GAMM</name>
<evidence type="ECO:0000313" key="9">
    <source>
        <dbReference type="EMBL" id="MFC3151022.1"/>
    </source>
</evidence>
<dbReference type="SUPFAM" id="SSF55205">
    <property type="entry name" value="EPT/RTPC-like"/>
    <property type="match status" value="2"/>
</dbReference>
<gene>
    <name evidence="5 9" type="primary">rtcA</name>
    <name evidence="9" type="ORF">ACFOEK_08285</name>
</gene>
<dbReference type="Pfam" id="PF01137">
    <property type="entry name" value="RTC"/>
    <property type="match status" value="1"/>
</dbReference>
<evidence type="ECO:0000256" key="6">
    <source>
        <dbReference type="NCBIfam" id="TIGR03399"/>
    </source>
</evidence>
<feature type="binding site" evidence="5">
    <location>
        <position position="100"/>
    </location>
    <ligand>
        <name>ATP</name>
        <dbReference type="ChEBI" id="CHEBI:30616"/>
    </ligand>
</feature>
<dbReference type="Gene3D" id="3.30.360.20">
    <property type="entry name" value="RNA 3'-terminal phosphate cyclase, insert domain"/>
    <property type="match status" value="1"/>
</dbReference>
<feature type="domain" description="RNA 3'-terminal phosphate cyclase insert" evidence="8">
    <location>
        <begin position="186"/>
        <end position="277"/>
    </location>
</feature>
<keyword evidence="2 5" id="KW-0436">Ligase</keyword>
<feature type="domain" description="RNA 3'-terminal phosphate cyclase" evidence="7">
    <location>
        <begin position="9"/>
        <end position="328"/>
    </location>
</feature>
<dbReference type="PANTHER" id="PTHR11096">
    <property type="entry name" value="RNA 3' TERMINAL PHOSPHATE CYCLASE"/>
    <property type="match status" value="1"/>
</dbReference>
<feature type="active site" description="Tele-AMP-histidine intermediate" evidence="5">
    <location>
        <position position="311"/>
    </location>
</feature>
<dbReference type="InterPro" id="IPR000228">
    <property type="entry name" value="RNA3'_term_phos_cyc"/>
</dbReference>
<dbReference type="InterPro" id="IPR013791">
    <property type="entry name" value="RNA3'-term_phos_cycl_insert"/>
</dbReference>
<evidence type="ECO:0000259" key="7">
    <source>
        <dbReference type="Pfam" id="PF01137"/>
    </source>
</evidence>
<dbReference type="SUPFAM" id="SSF52913">
    <property type="entry name" value="RNA 3'-terminal phosphate cyclase, RPTC, insert domain"/>
    <property type="match status" value="1"/>
</dbReference>
<dbReference type="Gene3D" id="3.65.10.20">
    <property type="entry name" value="RNA 3'-terminal phosphate cyclase domain"/>
    <property type="match status" value="1"/>
</dbReference>
<keyword evidence="10" id="KW-1185">Reference proteome</keyword>
<keyword evidence="3 5" id="KW-0547">Nucleotide-binding</keyword>
<dbReference type="NCBIfam" id="TIGR03399">
    <property type="entry name" value="RNA_3prim_cycl"/>
    <property type="match status" value="1"/>
</dbReference>
<dbReference type="EC" id="6.5.1.4" evidence="5 6"/>
<keyword evidence="5" id="KW-0963">Cytoplasm</keyword>
<comment type="caution">
    <text evidence="9">The sequence shown here is derived from an EMBL/GenBank/DDBJ whole genome shotgun (WGS) entry which is preliminary data.</text>
</comment>
<dbReference type="PIRSF" id="PIRSF005378">
    <property type="entry name" value="RNA3'_term_phos_cycl_euk"/>
    <property type="match status" value="1"/>
</dbReference>
<dbReference type="InterPro" id="IPR017770">
    <property type="entry name" value="RNA3'_term_phos_cyc_type_1"/>
</dbReference>
<dbReference type="GO" id="GO:0003963">
    <property type="term" value="F:RNA-3'-phosphate cyclase activity"/>
    <property type="evidence" value="ECO:0007669"/>
    <property type="project" value="UniProtKB-EC"/>
</dbReference>
<evidence type="ECO:0000256" key="1">
    <source>
        <dbReference type="ARBA" id="ARBA00009206"/>
    </source>
</evidence>
<reference evidence="10" key="1">
    <citation type="journal article" date="2019" name="Int. J. Syst. Evol. Microbiol.">
        <title>The Global Catalogue of Microorganisms (GCM) 10K type strain sequencing project: providing services to taxonomists for standard genome sequencing and annotation.</title>
        <authorList>
            <consortium name="The Broad Institute Genomics Platform"/>
            <consortium name="The Broad Institute Genome Sequencing Center for Infectious Disease"/>
            <person name="Wu L."/>
            <person name="Ma J."/>
        </authorList>
    </citation>
    <scope>NUCLEOTIDE SEQUENCE [LARGE SCALE GENOMIC DNA]</scope>
    <source>
        <strain evidence="10">KCTC 52438</strain>
    </source>
</reference>
<evidence type="ECO:0000259" key="8">
    <source>
        <dbReference type="Pfam" id="PF05189"/>
    </source>
</evidence>
<evidence type="ECO:0000256" key="5">
    <source>
        <dbReference type="HAMAP-Rule" id="MF_00200"/>
    </source>
</evidence>
<dbReference type="Pfam" id="PF05189">
    <property type="entry name" value="RTC_insert"/>
    <property type="match status" value="1"/>
</dbReference>
<evidence type="ECO:0000313" key="10">
    <source>
        <dbReference type="Proteomes" id="UP001595476"/>
    </source>
</evidence>
<dbReference type="RefSeq" id="WP_386719023.1">
    <property type="nucleotide sequence ID" value="NZ_JBHRSZ010000004.1"/>
</dbReference>
<dbReference type="InterPro" id="IPR013792">
    <property type="entry name" value="RNA3'P_cycl/enolpyr_Trfase_a/b"/>
</dbReference>
<evidence type="ECO:0000256" key="4">
    <source>
        <dbReference type="ARBA" id="ARBA00024481"/>
    </source>
</evidence>
<feature type="binding site" evidence="5">
    <location>
        <begin position="286"/>
        <end position="290"/>
    </location>
    <ligand>
        <name>ATP</name>
        <dbReference type="ChEBI" id="CHEBI:30616"/>
    </ligand>
</feature>